<dbReference type="SUPFAM" id="SSF53300">
    <property type="entry name" value="vWA-like"/>
    <property type="match status" value="1"/>
</dbReference>
<dbReference type="InterPro" id="IPR022700">
    <property type="entry name" value="CLIP"/>
</dbReference>
<evidence type="ECO:0000259" key="5">
    <source>
        <dbReference type="PROSITE" id="PS51468"/>
    </source>
</evidence>
<accession>A0A2J7QTK3</accession>
<protein>
    <recommendedName>
        <fullName evidence="8">Inter-alpha-trypsin inhibitor heavy chain H4</fullName>
    </recommendedName>
</protein>
<keyword evidence="1 3" id="KW-0732">Signal</keyword>
<keyword evidence="7" id="KW-1185">Reference proteome</keyword>
<evidence type="ECO:0000259" key="4">
    <source>
        <dbReference type="PROSITE" id="PS50234"/>
    </source>
</evidence>
<reference evidence="6 7" key="1">
    <citation type="submission" date="2017-12" db="EMBL/GenBank/DDBJ databases">
        <title>Hemimetabolous genomes reveal molecular basis of termite eusociality.</title>
        <authorList>
            <person name="Harrison M.C."/>
            <person name="Jongepier E."/>
            <person name="Robertson H.M."/>
            <person name="Arning N."/>
            <person name="Bitard-Feildel T."/>
            <person name="Chao H."/>
            <person name="Childers C.P."/>
            <person name="Dinh H."/>
            <person name="Doddapaneni H."/>
            <person name="Dugan S."/>
            <person name="Gowin J."/>
            <person name="Greiner C."/>
            <person name="Han Y."/>
            <person name="Hu H."/>
            <person name="Hughes D.S.T."/>
            <person name="Huylmans A.-K."/>
            <person name="Kemena C."/>
            <person name="Kremer L.P.M."/>
            <person name="Lee S.L."/>
            <person name="Lopez-Ezquerra A."/>
            <person name="Mallet L."/>
            <person name="Monroy-Kuhn J.M."/>
            <person name="Moser A."/>
            <person name="Murali S.C."/>
            <person name="Muzny D.M."/>
            <person name="Otani S."/>
            <person name="Piulachs M.-D."/>
            <person name="Poelchau M."/>
            <person name="Qu J."/>
            <person name="Schaub F."/>
            <person name="Wada-Katsumata A."/>
            <person name="Worley K.C."/>
            <person name="Xie Q."/>
            <person name="Ylla G."/>
            <person name="Poulsen M."/>
            <person name="Gibbs R.A."/>
            <person name="Schal C."/>
            <person name="Richards S."/>
            <person name="Belles X."/>
            <person name="Korb J."/>
            <person name="Bornberg-Bauer E."/>
        </authorList>
    </citation>
    <scope>NUCLEOTIDE SEQUENCE [LARGE SCALE GENOMIC DNA]</scope>
    <source>
        <tissue evidence="6">Whole body</tissue>
    </source>
</reference>
<dbReference type="Gene3D" id="3.40.50.410">
    <property type="entry name" value="von Willebrand factor, type A domain"/>
    <property type="match status" value="1"/>
</dbReference>
<dbReference type="InterPro" id="IPR002035">
    <property type="entry name" value="VWF_A"/>
</dbReference>
<feature type="domain" description="VIT" evidence="5">
    <location>
        <begin position="40"/>
        <end position="169"/>
    </location>
</feature>
<proteinExistence type="predicted"/>
<dbReference type="OrthoDB" id="299997at2759"/>
<dbReference type="SMART" id="SM00680">
    <property type="entry name" value="CLIP"/>
    <property type="match status" value="1"/>
</dbReference>
<dbReference type="SMART" id="SM00609">
    <property type="entry name" value="VIT"/>
    <property type="match status" value="1"/>
</dbReference>
<dbReference type="Pfam" id="PF13768">
    <property type="entry name" value="VWA_3"/>
    <property type="match status" value="2"/>
</dbReference>
<dbReference type="PROSITE" id="PS51468">
    <property type="entry name" value="VIT"/>
    <property type="match status" value="1"/>
</dbReference>
<dbReference type="Proteomes" id="UP000235965">
    <property type="component" value="Unassembled WGS sequence"/>
</dbReference>
<comment type="caution">
    <text evidence="6">The sequence shown here is derived from an EMBL/GenBank/DDBJ whole genome shotgun (WGS) entry which is preliminary data.</text>
</comment>
<sequence>MRSNEGTRHFTMRMLTMQLLCALLLCYQSVVTLTAATTENGGDVGHHNSTVPKPIILRLYMNTDIRFRYARTAVTSRVSNAANISQEVAFSVVLPDAAFVSGFHMVADGVQYDAYVREREAARQEYTQALRRGRTAGHVALSTRDSQRFAVSVNVEPHKKIDFRLTYEELLGRRLGTYRHVLNLDPGQIVQDLRVTTRISESSNITSLRVPALRTSNEILDDPSEASNPLVIIERPSPESAVVKFWPTEQQQRDLAAEGLQGQLVVEYEVDRTSRPGEVLVSDGYFVHFFAPEHLPPLRKHVIFVLDVSGSMSGRKITQLKEAMSTILSDLNQGDLFSIVPFSSTVQVWDYNATESELRNGRRRLGQIRWGDYGEEEEEQAETLVPTVIATATSDNIEKAKEFVNDLSAIGATNINAALQKALQISRLSTEENSVQKPEPIVIFLTDGQANIHPSDPVSIMSNVRQANTGNSSIFSLALGRHADFTFLQKLSLRNTGFARKIYEASDTALQLRDFYRQVASPLLANVTFTYQPDQVARSTLTRTKFRRIFSGSEVVVAGRQSSEDFTSEVKGQSLSGNSQYSFTPTALPPADTNANASSMERLWAYLTIQQLLEKQDAGTDDVNDYYCCDEADDDGDRNNTDALTLALRYSFVTRLTSLVVVKPNENASSVNTEDASEATAPTAHALPDGIRRQTPYSASALQPRYSFVPPPGGSGRQTHYRPDPMLINHSHVISPGLSTANTLATLSDITWLSPNDTVVSLPTGVNRTVEVLLLATANEINVAYAACTTPGGESGHCRHLKYCVLHLFTNSREQFLEYFCRIDSFLGVCCPDSVRAPENGR</sequence>
<gene>
    <name evidence="6" type="ORF">B7P43_G07933</name>
</gene>
<dbReference type="EMBL" id="NEVH01011194">
    <property type="protein sequence ID" value="PNF31905.1"/>
    <property type="molecule type" value="Genomic_DNA"/>
</dbReference>
<keyword evidence="2" id="KW-1015">Disulfide bond</keyword>
<name>A0A2J7QTK3_9NEOP</name>
<evidence type="ECO:0008006" key="8">
    <source>
        <dbReference type="Google" id="ProtNLM"/>
    </source>
</evidence>
<dbReference type="InterPro" id="IPR013694">
    <property type="entry name" value="VIT"/>
</dbReference>
<dbReference type="STRING" id="105785.A0A2J7QTK3"/>
<dbReference type="InterPro" id="IPR036465">
    <property type="entry name" value="vWFA_dom_sf"/>
</dbReference>
<dbReference type="SMART" id="SM00327">
    <property type="entry name" value="VWA"/>
    <property type="match status" value="1"/>
</dbReference>
<feature type="domain" description="VWFA" evidence="4">
    <location>
        <begin position="301"/>
        <end position="519"/>
    </location>
</feature>
<dbReference type="AlphaFoldDB" id="A0A2J7QTK3"/>
<feature type="chain" id="PRO_5014360034" description="Inter-alpha-trypsin inhibitor heavy chain H4" evidence="3">
    <location>
        <begin position="33"/>
        <end position="842"/>
    </location>
</feature>
<dbReference type="PROSITE" id="PS50234">
    <property type="entry name" value="VWFA"/>
    <property type="match status" value="1"/>
</dbReference>
<dbReference type="Pfam" id="PF08487">
    <property type="entry name" value="VIT"/>
    <property type="match status" value="1"/>
</dbReference>
<evidence type="ECO:0000256" key="1">
    <source>
        <dbReference type="ARBA" id="ARBA00022729"/>
    </source>
</evidence>
<evidence type="ECO:0000313" key="7">
    <source>
        <dbReference type="Proteomes" id="UP000235965"/>
    </source>
</evidence>
<dbReference type="InterPro" id="IPR050934">
    <property type="entry name" value="ITIH"/>
</dbReference>
<evidence type="ECO:0000313" key="6">
    <source>
        <dbReference type="EMBL" id="PNF31905.1"/>
    </source>
</evidence>
<evidence type="ECO:0000256" key="3">
    <source>
        <dbReference type="SAM" id="SignalP"/>
    </source>
</evidence>
<dbReference type="PANTHER" id="PTHR10338:SF108">
    <property type="entry name" value="INTER-ALPHA-TRYPSIN INHIBITOR HEAVY CHAIN H4-LIKE PROTEIN"/>
    <property type="match status" value="1"/>
</dbReference>
<dbReference type="GO" id="GO:0032991">
    <property type="term" value="C:protein-containing complex"/>
    <property type="evidence" value="ECO:0007669"/>
    <property type="project" value="UniProtKB-ARBA"/>
</dbReference>
<feature type="signal peptide" evidence="3">
    <location>
        <begin position="1"/>
        <end position="32"/>
    </location>
</feature>
<dbReference type="PANTHER" id="PTHR10338">
    <property type="entry name" value="INTER-ALPHA-TRYPSIN INHIBITOR HEAVY CHAIN FAMILY MEMBER"/>
    <property type="match status" value="1"/>
</dbReference>
<organism evidence="6 7">
    <name type="scientific">Cryptotermes secundus</name>
    <dbReference type="NCBI Taxonomy" id="105785"/>
    <lineage>
        <taxon>Eukaryota</taxon>
        <taxon>Metazoa</taxon>
        <taxon>Ecdysozoa</taxon>
        <taxon>Arthropoda</taxon>
        <taxon>Hexapoda</taxon>
        <taxon>Insecta</taxon>
        <taxon>Pterygota</taxon>
        <taxon>Neoptera</taxon>
        <taxon>Polyneoptera</taxon>
        <taxon>Dictyoptera</taxon>
        <taxon>Blattodea</taxon>
        <taxon>Blattoidea</taxon>
        <taxon>Termitoidae</taxon>
        <taxon>Kalotermitidae</taxon>
        <taxon>Cryptotermitinae</taxon>
        <taxon>Cryptotermes</taxon>
    </lineage>
</organism>
<evidence type="ECO:0000256" key="2">
    <source>
        <dbReference type="ARBA" id="ARBA00023157"/>
    </source>
</evidence>
<dbReference type="InParanoid" id="A0A2J7QTK3"/>